<dbReference type="Pfam" id="PF07044">
    <property type="entry name" value="DUF1329"/>
    <property type="match status" value="1"/>
</dbReference>
<name>A0ABW0SJ14_9GAMM</name>
<gene>
    <name evidence="2" type="ORF">ACFPN1_03025</name>
</gene>
<keyword evidence="3" id="KW-1185">Reference proteome</keyword>
<evidence type="ECO:0000256" key="1">
    <source>
        <dbReference type="SAM" id="SignalP"/>
    </source>
</evidence>
<reference evidence="3" key="1">
    <citation type="journal article" date="2019" name="Int. J. Syst. Evol. Microbiol.">
        <title>The Global Catalogue of Microorganisms (GCM) 10K type strain sequencing project: providing services to taxonomists for standard genome sequencing and annotation.</title>
        <authorList>
            <consortium name="The Broad Institute Genomics Platform"/>
            <consortium name="The Broad Institute Genome Sequencing Center for Infectious Disease"/>
            <person name="Wu L."/>
            <person name="Ma J."/>
        </authorList>
    </citation>
    <scope>NUCLEOTIDE SEQUENCE [LARGE SCALE GENOMIC DNA]</scope>
    <source>
        <strain evidence="3">KACC 11407</strain>
    </source>
</reference>
<accession>A0ABW0SJ14</accession>
<keyword evidence="1" id="KW-0732">Signal</keyword>
<dbReference type="Gene3D" id="2.50.20.10">
    <property type="entry name" value="Lipoprotein localisation LolA/LolB/LppX"/>
    <property type="match status" value="1"/>
</dbReference>
<evidence type="ECO:0000313" key="2">
    <source>
        <dbReference type="EMBL" id="MFC5569038.1"/>
    </source>
</evidence>
<dbReference type="Proteomes" id="UP001596036">
    <property type="component" value="Unassembled WGS sequence"/>
</dbReference>
<dbReference type="RefSeq" id="WP_386752867.1">
    <property type="nucleotide sequence ID" value="NZ_JBHSNM010000001.1"/>
</dbReference>
<evidence type="ECO:0000313" key="3">
    <source>
        <dbReference type="Proteomes" id="UP001596036"/>
    </source>
</evidence>
<sequence>MTQFRYLCAGLVAALASGSALAGVNASEAQQLGTTLTAVGAEKAGNADGSIPAYTGGLTRPPAGYKAGSGVRPDPWAGEKPLYSIRAVDMAKSAKFLTAGAQEMLRRYPKTMRVDVYPTHRSMAFPDFVLANTRRNAESVSTTDGGMGLQGTYAGFPFPIPKTGQEVMWNHLLRFNGSTYFTKYDSINVNAAGKAVLATTGEIYVDYPYYAPERKGQSAPNDIYFRTKIAYTAPARRAGEALLAQDYINPTKFGRKAWQYLPGQRRVKLAPEIAYDTPNPGAMGRSTYDEAWVFNGAMDRYDWKLLGKREMLIPYNSFRLVYAKDPYAATTPGHVNPDNVRWELHRVWVVEATLKPGKRHIYAKRVFYIDEDSWIAVASDQYDARGQLFRSGFVYTNPSYDLPAPSASAQSFHDFVGGGYNITGLLGAYDVGLKFIKPLSNSAWTPDGLAGAGIR</sequence>
<dbReference type="InterPro" id="IPR010752">
    <property type="entry name" value="DUF1329"/>
</dbReference>
<protein>
    <submittedName>
        <fullName evidence="2">DUF1329 domain-containing protein</fullName>
    </submittedName>
</protein>
<comment type="caution">
    <text evidence="2">The sequence shown here is derived from an EMBL/GenBank/DDBJ whole genome shotgun (WGS) entry which is preliminary data.</text>
</comment>
<proteinExistence type="predicted"/>
<dbReference type="CDD" id="cd16329">
    <property type="entry name" value="LolA_like"/>
    <property type="match status" value="1"/>
</dbReference>
<feature type="signal peptide" evidence="1">
    <location>
        <begin position="1"/>
        <end position="22"/>
    </location>
</feature>
<feature type="chain" id="PRO_5046911022" evidence="1">
    <location>
        <begin position="23"/>
        <end position="455"/>
    </location>
</feature>
<dbReference type="EMBL" id="JBHSNM010000001">
    <property type="protein sequence ID" value="MFC5569038.1"/>
    <property type="molecule type" value="Genomic_DNA"/>
</dbReference>
<organism evidence="2 3">
    <name type="scientific">Lysobacter yangpyeongensis</name>
    <dbReference type="NCBI Taxonomy" id="346182"/>
    <lineage>
        <taxon>Bacteria</taxon>
        <taxon>Pseudomonadati</taxon>
        <taxon>Pseudomonadota</taxon>
        <taxon>Gammaproteobacteria</taxon>
        <taxon>Lysobacterales</taxon>
        <taxon>Lysobacteraceae</taxon>
        <taxon>Lysobacter</taxon>
    </lineage>
</organism>